<dbReference type="EMBL" id="JAZBJZ010000008">
    <property type="protein sequence ID" value="MEE3715846.1"/>
    <property type="molecule type" value="Genomic_DNA"/>
</dbReference>
<name>A0AAW9PZ29_9CYAN</name>
<dbReference type="SUPFAM" id="SSF47616">
    <property type="entry name" value="GST C-terminal domain-like"/>
    <property type="match status" value="1"/>
</dbReference>
<dbReference type="InterPro" id="IPR010987">
    <property type="entry name" value="Glutathione-S-Trfase_C-like"/>
</dbReference>
<evidence type="ECO:0000256" key="3">
    <source>
        <dbReference type="RuleBase" id="RU003494"/>
    </source>
</evidence>
<accession>A0AAW9PZ29</accession>
<dbReference type="PROSITE" id="PS50404">
    <property type="entry name" value="GST_NTER"/>
    <property type="match status" value="1"/>
</dbReference>
<protein>
    <submittedName>
        <fullName evidence="6">Glutathione S-transferase</fullName>
    </submittedName>
</protein>
<dbReference type="CDD" id="cd03056">
    <property type="entry name" value="GST_N_4"/>
    <property type="match status" value="1"/>
</dbReference>
<dbReference type="SFLD" id="SFLDG01151">
    <property type="entry name" value="Main.2:_Nu-like"/>
    <property type="match status" value="1"/>
</dbReference>
<dbReference type="Gene3D" id="3.40.30.10">
    <property type="entry name" value="Glutaredoxin"/>
    <property type="match status" value="1"/>
</dbReference>
<dbReference type="InterPro" id="IPR036249">
    <property type="entry name" value="Thioredoxin-like_sf"/>
</dbReference>
<dbReference type="InterPro" id="IPR040079">
    <property type="entry name" value="Glutathione_S-Trfase"/>
</dbReference>
<keyword evidence="2" id="KW-0808">Transferase</keyword>
<evidence type="ECO:0000313" key="6">
    <source>
        <dbReference type="EMBL" id="MEE3715846.1"/>
    </source>
</evidence>
<comment type="caution">
    <text evidence="6">The sequence shown here is derived from an EMBL/GenBank/DDBJ whole genome shotgun (WGS) entry which is preliminary data.</text>
</comment>
<feature type="domain" description="GST N-terminal" evidence="4">
    <location>
        <begin position="35"/>
        <end position="116"/>
    </location>
</feature>
<dbReference type="SUPFAM" id="SSF52833">
    <property type="entry name" value="Thioredoxin-like"/>
    <property type="match status" value="1"/>
</dbReference>
<dbReference type="Proteomes" id="UP001333818">
    <property type="component" value="Unassembled WGS sequence"/>
</dbReference>
<dbReference type="CDD" id="cd03206">
    <property type="entry name" value="GST_C_7"/>
    <property type="match status" value="1"/>
</dbReference>
<dbReference type="PROSITE" id="PS50405">
    <property type="entry name" value="GST_CTER"/>
    <property type="match status" value="1"/>
</dbReference>
<evidence type="ECO:0000259" key="5">
    <source>
        <dbReference type="PROSITE" id="PS50405"/>
    </source>
</evidence>
<evidence type="ECO:0000256" key="2">
    <source>
        <dbReference type="ARBA" id="ARBA00022679"/>
    </source>
</evidence>
<feature type="domain" description="GST C-terminal" evidence="5">
    <location>
        <begin position="121"/>
        <end position="235"/>
    </location>
</feature>
<evidence type="ECO:0000256" key="1">
    <source>
        <dbReference type="ARBA" id="ARBA00007409"/>
    </source>
</evidence>
<organism evidence="6 7">
    <name type="scientific">Tumidithrix elongata BACA0141</name>
    <dbReference type="NCBI Taxonomy" id="2716417"/>
    <lineage>
        <taxon>Bacteria</taxon>
        <taxon>Bacillati</taxon>
        <taxon>Cyanobacteriota</taxon>
        <taxon>Cyanophyceae</taxon>
        <taxon>Pseudanabaenales</taxon>
        <taxon>Pseudanabaenaceae</taxon>
        <taxon>Tumidithrix</taxon>
        <taxon>Tumidithrix elongata</taxon>
    </lineage>
</organism>
<evidence type="ECO:0000259" key="4">
    <source>
        <dbReference type="PROSITE" id="PS50404"/>
    </source>
</evidence>
<dbReference type="AlphaFoldDB" id="A0AAW9PZ29"/>
<proteinExistence type="inferred from homology"/>
<keyword evidence="7" id="KW-1185">Reference proteome</keyword>
<evidence type="ECO:0000313" key="7">
    <source>
        <dbReference type="Proteomes" id="UP001333818"/>
    </source>
</evidence>
<dbReference type="Pfam" id="PF02798">
    <property type="entry name" value="GST_N"/>
    <property type="match status" value="1"/>
</dbReference>
<dbReference type="Pfam" id="PF00043">
    <property type="entry name" value="GST_C"/>
    <property type="match status" value="1"/>
</dbReference>
<dbReference type="InterPro" id="IPR004046">
    <property type="entry name" value="GST_C"/>
</dbReference>
<dbReference type="InterPro" id="IPR004045">
    <property type="entry name" value="Glutathione_S-Trfase_N"/>
</dbReference>
<dbReference type="SFLD" id="SFLDG00358">
    <property type="entry name" value="Main_(cytGST)"/>
    <property type="match status" value="1"/>
</dbReference>
<dbReference type="Gene3D" id="1.20.1050.10">
    <property type="match status" value="1"/>
</dbReference>
<comment type="similarity">
    <text evidence="1 3">Belongs to the GST superfamily.</text>
</comment>
<gene>
    <name evidence="6" type="ORF">V2H45_03695</name>
</gene>
<dbReference type="FunFam" id="3.40.30.10:FF:000039">
    <property type="entry name" value="Glutathione S-transferase domain"/>
    <property type="match status" value="1"/>
</dbReference>
<dbReference type="InterPro" id="IPR036282">
    <property type="entry name" value="Glutathione-S-Trfase_C_sf"/>
</dbReference>
<dbReference type="PANTHER" id="PTHR44051">
    <property type="entry name" value="GLUTATHIONE S-TRANSFERASE-RELATED"/>
    <property type="match status" value="1"/>
</dbReference>
<dbReference type="GO" id="GO:0016740">
    <property type="term" value="F:transferase activity"/>
    <property type="evidence" value="ECO:0007669"/>
    <property type="project" value="UniProtKB-KW"/>
</dbReference>
<dbReference type="PANTHER" id="PTHR44051:SF2">
    <property type="entry name" value="HYPOTHETICAL GLUTATHIONE S-TRANSFERASE LIKE PROTEIN"/>
    <property type="match status" value="1"/>
</dbReference>
<sequence>MTSIPNEQYSMDIPNERYNYFIFHLPITSTKAGIPMIKLYGHEVSGNSYKARLMLSLLNLEYEWIRVDLMKGEHKSPEYLAKNPFGQVPLLVDGETQLADAQAILVYLARQYGGESWLPTDALPMAQVIRWLSTAAGEVRQGPENARLFYLFGAGTKINIERATQKAEFILTQFDKHLSTRNWLEFDRPTIADVAVYPYIALARDGKIELDTYPHVLRWIERIQQLLGYIPMAGI</sequence>
<dbReference type="SFLD" id="SFLDS00019">
    <property type="entry name" value="Glutathione_Transferase_(cytos"/>
    <property type="match status" value="1"/>
</dbReference>
<reference evidence="6" key="1">
    <citation type="submission" date="2024-01" db="EMBL/GenBank/DDBJ databases">
        <title>Bank of Algae and Cyanobacteria of the Azores (BACA) strain genomes.</title>
        <authorList>
            <person name="Luz R."/>
            <person name="Cordeiro R."/>
            <person name="Fonseca A."/>
            <person name="Goncalves V."/>
        </authorList>
    </citation>
    <scope>NUCLEOTIDE SEQUENCE</scope>
    <source>
        <strain evidence="6">BACA0141</strain>
    </source>
</reference>